<sequence>MWGNYWDVYNVLCVLITLVHGHDFRHFDDTVIFKINWPGKSDADLLSYLTDPRELSSDDTVICPTCAPESHANAEPYFITTANNERYKCVIPDATEQEHEYSETYDGPNPIQLLQPIFAQNSCSYRLESYWTYELCHGRYVRQYHEDREGKKIKMQEYYLGTLDKAQRAKLSAYYDEQAKNPNRKLYIPIKKIDGINMPYVEIEMTDGTMCDLNNKPRTVKILYVCYKHGKHDVYSLKETMSCEYEAIVLSPVLCNHPDYKPQDTGENQITCQPVDNALKKPKSLMMMELESLKIRQQARDDKPQKVYAILHVDKEGQDGEPRVRVEIHPLDVPDKHDNIDESISAMQTDQNISPAEVSPVQNFLSGKNCLHGGNGWWKYEFCYGRSVVQYHIERDGTKTIVNLGRFDKQKHLEWIAAHPQKKPKPLELRKHLSHFYSDGSSCDKTGTSRQTEVKLKCVENHTASPSSVSLFLLEPKTCEYVLGVESPLICDILEYADENGLLNDKFEANFDKLKSMALHAEQDNLDERIANGDD</sequence>
<evidence type="ECO:0000256" key="1">
    <source>
        <dbReference type="ARBA" id="ARBA00004319"/>
    </source>
</evidence>
<dbReference type="SUPFAM" id="SSF50911">
    <property type="entry name" value="Mannose 6-phosphate receptor domain"/>
    <property type="match status" value="2"/>
</dbReference>
<feature type="chain" id="PRO_5008271470" description="Endoplasmic reticulum lectin 1" evidence="9">
    <location>
        <begin position="22"/>
        <end position="535"/>
    </location>
</feature>
<dbReference type="GO" id="GO:0005788">
    <property type="term" value="C:endoplasmic reticulum lumen"/>
    <property type="evidence" value="ECO:0007669"/>
    <property type="project" value="UniProtKB-SubCell"/>
</dbReference>
<keyword evidence="11" id="KW-0430">Lectin</keyword>
<evidence type="ECO:0000313" key="12">
    <source>
        <dbReference type="Proteomes" id="UP000078541"/>
    </source>
</evidence>
<proteinExistence type="predicted"/>
<evidence type="ECO:0000256" key="8">
    <source>
        <dbReference type="ARBA" id="ARBA00041661"/>
    </source>
</evidence>
<dbReference type="Pfam" id="PF07915">
    <property type="entry name" value="PRKCSH"/>
    <property type="match status" value="2"/>
</dbReference>
<dbReference type="PROSITE" id="PS51914">
    <property type="entry name" value="MRH"/>
    <property type="match status" value="2"/>
</dbReference>
<dbReference type="FunFam" id="2.70.130.10:FF:000001">
    <property type="entry name" value="Endoplasmic reticulum lectin 1"/>
    <property type="match status" value="1"/>
</dbReference>
<evidence type="ECO:0000256" key="3">
    <source>
        <dbReference type="ARBA" id="ARBA00022737"/>
    </source>
</evidence>
<dbReference type="GO" id="GO:0030246">
    <property type="term" value="F:carbohydrate binding"/>
    <property type="evidence" value="ECO:0007669"/>
    <property type="project" value="UniProtKB-KW"/>
</dbReference>
<dbReference type="GO" id="GO:0030970">
    <property type="term" value="P:retrograde protein transport, ER to cytosol"/>
    <property type="evidence" value="ECO:0007669"/>
    <property type="project" value="TreeGrafter"/>
</dbReference>
<comment type="subcellular location">
    <subcellularLocation>
        <location evidence="1">Endoplasmic reticulum lumen</location>
    </subcellularLocation>
</comment>
<evidence type="ECO:0000256" key="9">
    <source>
        <dbReference type="SAM" id="SignalP"/>
    </source>
</evidence>
<keyword evidence="5" id="KW-1015">Disulfide bond</keyword>
<keyword evidence="12" id="KW-1185">Reference proteome</keyword>
<evidence type="ECO:0000259" key="10">
    <source>
        <dbReference type="PROSITE" id="PS51914"/>
    </source>
</evidence>
<feature type="domain" description="MRH" evidence="10">
    <location>
        <begin position="121"/>
        <end position="257"/>
    </location>
</feature>
<evidence type="ECO:0000256" key="2">
    <source>
        <dbReference type="ARBA" id="ARBA00022729"/>
    </source>
</evidence>
<protein>
    <recommendedName>
        <fullName evidence="7">Endoplasmic reticulum lectin 1</fullName>
    </recommendedName>
    <alternativeName>
        <fullName evidence="8">ER lectin</fullName>
    </alternativeName>
</protein>
<organism evidence="11 12">
    <name type="scientific">Trachymyrmex septentrionalis</name>
    <dbReference type="NCBI Taxonomy" id="34720"/>
    <lineage>
        <taxon>Eukaryota</taxon>
        <taxon>Metazoa</taxon>
        <taxon>Ecdysozoa</taxon>
        <taxon>Arthropoda</taxon>
        <taxon>Hexapoda</taxon>
        <taxon>Insecta</taxon>
        <taxon>Pterygota</taxon>
        <taxon>Neoptera</taxon>
        <taxon>Endopterygota</taxon>
        <taxon>Hymenoptera</taxon>
        <taxon>Apocrita</taxon>
        <taxon>Aculeata</taxon>
        <taxon>Formicoidea</taxon>
        <taxon>Formicidae</taxon>
        <taxon>Myrmicinae</taxon>
        <taxon>Trachymyrmex</taxon>
    </lineage>
</organism>
<evidence type="ECO:0000313" key="11">
    <source>
        <dbReference type="EMBL" id="KYN40588.1"/>
    </source>
</evidence>
<name>A0A195FJL0_9HYME</name>
<dbReference type="InterPro" id="IPR009011">
    <property type="entry name" value="Man6P_isomerase_rcpt-bd_dom_sf"/>
</dbReference>
<evidence type="ECO:0000256" key="5">
    <source>
        <dbReference type="ARBA" id="ARBA00023157"/>
    </source>
</evidence>
<reference evidence="11 12" key="1">
    <citation type="submission" date="2016-03" db="EMBL/GenBank/DDBJ databases">
        <title>Trachymyrmex septentrionalis WGS genome.</title>
        <authorList>
            <person name="Nygaard S."/>
            <person name="Hu H."/>
            <person name="Boomsma J."/>
            <person name="Zhang G."/>
        </authorList>
    </citation>
    <scope>NUCLEOTIDE SEQUENCE [LARGE SCALE GENOMIC DNA]</scope>
    <source>
        <strain evidence="11">Tsep2-gDNA-1</strain>
        <tissue evidence="11">Whole body</tissue>
    </source>
</reference>
<feature type="signal peptide" evidence="9">
    <location>
        <begin position="1"/>
        <end position="21"/>
    </location>
</feature>
<dbReference type="EMBL" id="KQ981522">
    <property type="protein sequence ID" value="KYN40588.1"/>
    <property type="molecule type" value="Genomic_DNA"/>
</dbReference>
<dbReference type="PANTHER" id="PTHR15414">
    <property type="entry name" value="OS-9-RELATED"/>
    <property type="match status" value="1"/>
</dbReference>
<feature type="domain" description="MRH" evidence="10">
    <location>
        <begin position="368"/>
        <end position="493"/>
    </location>
</feature>
<comment type="function">
    <text evidence="6">Probable lectin that binds selectively to improperly folded lumenal proteins. May function in endoplasmic reticulum quality control and endoplasmic reticulum-associated degradation (ERAD) of both non-glycosylated proteins and glycoproteins.</text>
</comment>
<dbReference type="AlphaFoldDB" id="A0A195FJL0"/>
<accession>A0A195FJL0</accession>
<gene>
    <name evidence="11" type="ORF">ALC56_04897</name>
</gene>
<evidence type="ECO:0000256" key="6">
    <source>
        <dbReference type="ARBA" id="ARBA00037585"/>
    </source>
</evidence>
<dbReference type="InterPro" id="IPR044865">
    <property type="entry name" value="MRH_dom"/>
</dbReference>
<evidence type="ECO:0000256" key="7">
    <source>
        <dbReference type="ARBA" id="ARBA00041108"/>
    </source>
</evidence>
<dbReference type="FunFam" id="2.70.130.10:FF:000003">
    <property type="entry name" value="Endoplasmic reticulum lectin 1"/>
    <property type="match status" value="1"/>
</dbReference>
<dbReference type="Proteomes" id="UP000078541">
    <property type="component" value="Unassembled WGS sequence"/>
</dbReference>
<dbReference type="GO" id="GO:0030968">
    <property type="term" value="P:endoplasmic reticulum unfolded protein response"/>
    <property type="evidence" value="ECO:0007669"/>
    <property type="project" value="InterPro"/>
</dbReference>
<dbReference type="Gene3D" id="2.70.130.10">
    <property type="entry name" value="Mannose-6-phosphate receptor binding domain"/>
    <property type="match status" value="2"/>
</dbReference>
<dbReference type="PANTHER" id="PTHR15414:SF0">
    <property type="entry name" value="ENDOPLASMIC RETICULUM LECTIN 1"/>
    <property type="match status" value="1"/>
</dbReference>
<keyword evidence="3" id="KW-0677">Repeat</keyword>
<dbReference type="STRING" id="34720.A0A195FJL0"/>
<dbReference type="InterPro" id="IPR012913">
    <property type="entry name" value="OS9-like_dom"/>
</dbReference>
<keyword evidence="2 9" id="KW-0732">Signal</keyword>
<dbReference type="InterPro" id="IPR045149">
    <property type="entry name" value="OS-9-like"/>
</dbReference>
<evidence type="ECO:0000256" key="4">
    <source>
        <dbReference type="ARBA" id="ARBA00022824"/>
    </source>
</evidence>
<keyword evidence="4" id="KW-0256">Endoplasmic reticulum</keyword>